<sequence>MIGWRQPACLCLLTAGTATSAQADLFDLIDSRLEWMQDVAAFKHANDRPVEDLEREKVVIDKTLEQAALAGVDPDSAQLFFEAQIEAAKEIQSCWIERWTEDQTSVPESYADLTTEVRPALLDLGGQILETLSDQPPVSTASQADFLDTVNVECLSDDSRAELFDSLTKMRHAQ</sequence>
<protein>
    <recommendedName>
        <fullName evidence="2">chorismate mutase</fullName>
        <ecNumber evidence="2">5.4.99.5</ecNumber>
    </recommendedName>
</protein>
<dbReference type="Proteomes" id="UP000050786">
    <property type="component" value="Unassembled WGS sequence"/>
</dbReference>
<comment type="pathway">
    <text evidence="1">Metabolic intermediate biosynthesis; prephenate biosynthesis; prephenate from chorismate: step 1/1.</text>
</comment>
<dbReference type="PROSITE" id="PS51168">
    <property type="entry name" value="CHORISMATE_MUT_2"/>
    <property type="match status" value="1"/>
</dbReference>
<dbReference type="EMBL" id="CYPS01000008">
    <property type="protein sequence ID" value="CUH41429.1"/>
    <property type="molecule type" value="Genomic_DNA"/>
</dbReference>
<keyword evidence="4 7" id="KW-0413">Isomerase</keyword>
<feature type="domain" description="Chorismate mutase" evidence="6">
    <location>
        <begin position="1"/>
        <end position="96"/>
    </location>
</feature>
<keyword evidence="8" id="KW-1185">Reference proteome</keyword>
<dbReference type="AlphaFoldDB" id="A0A0P1E0Z1"/>
<evidence type="ECO:0000313" key="8">
    <source>
        <dbReference type="Proteomes" id="UP000050786"/>
    </source>
</evidence>
<evidence type="ECO:0000256" key="2">
    <source>
        <dbReference type="ARBA" id="ARBA00012404"/>
    </source>
</evidence>
<reference evidence="8" key="1">
    <citation type="submission" date="2015-09" db="EMBL/GenBank/DDBJ databases">
        <authorList>
            <person name="Rodrigo-Torres L."/>
            <person name="Arahal D.R."/>
        </authorList>
    </citation>
    <scope>NUCLEOTIDE SEQUENCE [LARGE SCALE GENOMIC DNA]</scope>
    <source>
        <strain evidence="8">CECT 4293</strain>
    </source>
</reference>
<dbReference type="InterPro" id="IPR051331">
    <property type="entry name" value="Chorismate_mutase-related"/>
</dbReference>
<dbReference type="Gene3D" id="1.20.59.10">
    <property type="entry name" value="Chorismate mutase"/>
    <property type="match status" value="1"/>
</dbReference>
<dbReference type="InterPro" id="IPR036979">
    <property type="entry name" value="CM_dom_sf"/>
</dbReference>
<accession>A0A0P1E0Z1</accession>
<dbReference type="GO" id="GO:0009697">
    <property type="term" value="P:salicylic acid biosynthetic process"/>
    <property type="evidence" value="ECO:0007669"/>
    <property type="project" value="TreeGrafter"/>
</dbReference>
<dbReference type="InterPro" id="IPR002701">
    <property type="entry name" value="CM_II_prokaryot"/>
</dbReference>
<dbReference type="GO" id="GO:0004106">
    <property type="term" value="F:chorismate mutase activity"/>
    <property type="evidence" value="ECO:0007669"/>
    <property type="project" value="UniProtKB-EC"/>
</dbReference>
<evidence type="ECO:0000256" key="5">
    <source>
        <dbReference type="SAM" id="SignalP"/>
    </source>
</evidence>
<dbReference type="RefSeq" id="WP_058271554.1">
    <property type="nucleotide sequence ID" value="NZ_CYPS01000008.1"/>
</dbReference>
<keyword evidence="3 5" id="KW-0732">Signal</keyword>
<feature type="signal peptide" evidence="5">
    <location>
        <begin position="1"/>
        <end position="23"/>
    </location>
</feature>
<dbReference type="EC" id="5.4.99.5" evidence="2"/>
<gene>
    <name evidence="7" type="primary">aroQ</name>
    <name evidence="7" type="ORF">RUM4293_00300</name>
</gene>
<dbReference type="InterPro" id="IPR008240">
    <property type="entry name" value="Chorismate_mutase_periplasmic"/>
</dbReference>
<dbReference type="GO" id="GO:0046417">
    <property type="term" value="P:chorismate metabolic process"/>
    <property type="evidence" value="ECO:0007669"/>
    <property type="project" value="InterPro"/>
</dbReference>
<organism evidence="7 8">
    <name type="scientific">Ruegeria atlantica</name>
    <dbReference type="NCBI Taxonomy" id="81569"/>
    <lineage>
        <taxon>Bacteria</taxon>
        <taxon>Pseudomonadati</taxon>
        <taxon>Pseudomonadota</taxon>
        <taxon>Alphaproteobacteria</taxon>
        <taxon>Rhodobacterales</taxon>
        <taxon>Roseobacteraceae</taxon>
        <taxon>Ruegeria</taxon>
    </lineage>
</organism>
<evidence type="ECO:0000256" key="1">
    <source>
        <dbReference type="ARBA" id="ARBA00004817"/>
    </source>
</evidence>
<evidence type="ECO:0000256" key="4">
    <source>
        <dbReference type="ARBA" id="ARBA00023235"/>
    </source>
</evidence>
<evidence type="ECO:0000256" key="3">
    <source>
        <dbReference type="ARBA" id="ARBA00022729"/>
    </source>
</evidence>
<dbReference type="PANTHER" id="PTHR38041">
    <property type="entry name" value="CHORISMATE MUTASE"/>
    <property type="match status" value="1"/>
</dbReference>
<evidence type="ECO:0000259" key="6">
    <source>
        <dbReference type="PROSITE" id="PS51168"/>
    </source>
</evidence>
<evidence type="ECO:0000313" key="7">
    <source>
        <dbReference type="EMBL" id="CUH41429.1"/>
    </source>
</evidence>
<name>A0A0P1E0Z1_9RHOB</name>
<dbReference type="SUPFAM" id="SSF48600">
    <property type="entry name" value="Chorismate mutase II"/>
    <property type="match status" value="1"/>
</dbReference>
<dbReference type="Pfam" id="PF01817">
    <property type="entry name" value="CM_2"/>
    <property type="match status" value="1"/>
</dbReference>
<dbReference type="InterPro" id="IPR036263">
    <property type="entry name" value="Chorismate_II_sf"/>
</dbReference>
<dbReference type="NCBIfam" id="TIGR01806">
    <property type="entry name" value="CM_mono2"/>
    <property type="match status" value="1"/>
</dbReference>
<dbReference type="SMART" id="SM00830">
    <property type="entry name" value="CM_2"/>
    <property type="match status" value="1"/>
</dbReference>
<dbReference type="PANTHER" id="PTHR38041:SF2">
    <property type="entry name" value="SECRETED CHORISMATE MUTASE"/>
    <property type="match status" value="1"/>
</dbReference>
<dbReference type="UniPathway" id="UPA00120">
    <property type="reaction ID" value="UER00203"/>
</dbReference>
<proteinExistence type="predicted"/>
<feature type="chain" id="PRO_5006061135" description="chorismate mutase" evidence="5">
    <location>
        <begin position="24"/>
        <end position="174"/>
    </location>
</feature>